<name>A0A915DQM1_9BILA</name>
<accession>A0A915DQM1</accession>
<proteinExistence type="predicted"/>
<reference evidence="2" key="1">
    <citation type="submission" date="2022-11" db="UniProtKB">
        <authorList>
            <consortium name="WormBaseParasite"/>
        </authorList>
    </citation>
    <scope>IDENTIFICATION</scope>
</reference>
<keyword evidence="1" id="KW-1185">Reference proteome</keyword>
<organism evidence="1 2">
    <name type="scientific">Ditylenchus dipsaci</name>
    <dbReference type="NCBI Taxonomy" id="166011"/>
    <lineage>
        <taxon>Eukaryota</taxon>
        <taxon>Metazoa</taxon>
        <taxon>Ecdysozoa</taxon>
        <taxon>Nematoda</taxon>
        <taxon>Chromadorea</taxon>
        <taxon>Rhabditida</taxon>
        <taxon>Tylenchina</taxon>
        <taxon>Tylenchomorpha</taxon>
        <taxon>Sphaerularioidea</taxon>
        <taxon>Anguinidae</taxon>
        <taxon>Anguininae</taxon>
        <taxon>Ditylenchus</taxon>
    </lineage>
</organism>
<dbReference type="AlphaFoldDB" id="A0A915DQM1"/>
<dbReference type="WBParaSite" id="jg22097">
    <property type="protein sequence ID" value="jg22097"/>
    <property type="gene ID" value="jg22097"/>
</dbReference>
<sequence length="223" mass="26003">MNRRQLVNLMQVNRQFYYSIKKHFAVYPLLILGAANFKNVTEPCSYMCSIFGQDEQFPVAELINKAPFLRFMETNIFFKDSETACHTFLSYLTQLKHLWCGQTLEIHFRKFYPEVLSTLEDSFSSLQELCLHDSAFEMPTISLLEPSMLAPNILSLDAFNYNIEDVVGYLHCPSQLSKPRILKLRIYEKFGATVPQLQDMIMEVRLLFNMRVPFSEIPFSVLI</sequence>
<protein>
    <submittedName>
        <fullName evidence="2">Uncharacterized protein</fullName>
    </submittedName>
</protein>
<evidence type="ECO:0000313" key="2">
    <source>
        <dbReference type="WBParaSite" id="jg22097"/>
    </source>
</evidence>
<evidence type="ECO:0000313" key="1">
    <source>
        <dbReference type="Proteomes" id="UP000887574"/>
    </source>
</evidence>
<dbReference type="Proteomes" id="UP000887574">
    <property type="component" value="Unplaced"/>
</dbReference>